<dbReference type="InterPro" id="IPR008554">
    <property type="entry name" value="Glutaredoxin-like"/>
</dbReference>
<gene>
    <name evidence="1" type="ORF">BKP45_07540</name>
</gene>
<comment type="caution">
    <text evidence="1">The sequence shown here is derived from an EMBL/GenBank/DDBJ whole genome shotgun (WGS) entry which is preliminary data.</text>
</comment>
<sequence>MEITYYSKDNCSLCDKGLIILERIQRDFPFTVKVVNIYEDDALLEKYQIMIPVVEIEGVEVDSGILSEERIRFFFENKIHNMNGC</sequence>
<dbReference type="AlphaFoldDB" id="A0A1S2M980"/>
<dbReference type="OrthoDB" id="32865at2"/>
<evidence type="ECO:0000313" key="1">
    <source>
        <dbReference type="EMBL" id="OIJ21033.1"/>
    </source>
</evidence>
<accession>A0A1S2M980</accession>
<organism evidence="1 2">
    <name type="scientific">Anaerobacillus alkalidiazotrophicus</name>
    <dbReference type="NCBI Taxonomy" id="472963"/>
    <lineage>
        <taxon>Bacteria</taxon>
        <taxon>Bacillati</taxon>
        <taxon>Bacillota</taxon>
        <taxon>Bacilli</taxon>
        <taxon>Bacillales</taxon>
        <taxon>Bacillaceae</taxon>
        <taxon>Anaerobacillus</taxon>
    </lineage>
</organism>
<protein>
    <submittedName>
        <fullName evidence="1">Glutaredoxin</fullName>
    </submittedName>
</protein>
<dbReference type="Gene3D" id="3.40.30.10">
    <property type="entry name" value="Glutaredoxin"/>
    <property type="match status" value="1"/>
</dbReference>
<dbReference type="RefSeq" id="WP_071389120.1">
    <property type="nucleotide sequence ID" value="NZ_MLQS01000002.1"/>
</dbReference>
<dbReference type="EMBL" id="MLQS01000002">
    <property type="protein sequence ID" value="OIJ21033.1"/>
    <property type="molecule type" value="Genomic_DNA"/>
</dbReference>
<dbReference type="SUPFAM" id="SSF52833">
    <property type="entry name" value="Thioredoxin-like"/>
    <property type="match status" value="1"/>
</dbReference>
<dbReference type="Proteomes" id="UP000180057">
    <property type="component" value="Unassembled WGS sequence"/>
</dbReference>
<dbReference type="STRING" id="472963.BKP45_07540"/>
<evidence type="ECO:0000313" key="2">
    <source>
        <dbReference type="Proteomes" id="UP000180057"/>
    </source>
</evidence>
<name>A0A1S2M980_9BACI</name>
<dbReference type="Pfam" id="PF05768">
    <property type="entry name" value="Glrx-like"/>
    <property type="match status" value="1"/>
</dbReference>
<keyword evidence="2" id="KW-1185">Reference proteome</keyword>
<proteinExistence type="predicted"/>
<reference evidence="1 2" key="1">
    <citation type="submission" date="2016-10" db="EMBL/GenBank/DDBJ databases">
        <title>Draft genome sequences of four alkaliphilic bacteria belonging to the Anaerobacillus genus.</title>
        <authorList>
            <person name="Bassil N.M."/>
            <person name="Lloyd J.R."/>
        </authorList>
    </citation>
    <scope>NUCLEOTIDE SEQUENCE [LARGE SCALE GENOMIC DNA]</scope>
    <source>
        <strain evidence="1 2">DSM 22531</strain>
    </source>
</reference>
<dbReference type="InterPro" id="IPR036249">
    <property type="entry name" value="Thioredoxin-like_sf"/>
</dbReference>